<feature type="compositionally biased region" description="Polar residues" evidence="1">
    <location>
        <begin position="792"/>
        <end position="801"/>
    </location>
</feature>
<dbReference type="AlphaFoldDB" id="A0A9W8DWM0"/>
<name>A0A9W8DWM0_9FUNG</name>
<dbReference type="Pfam" id="PF11626">
    <property type="entry name" value="Rap1_C"/>
    <property type="match status" value="1"/>
</dbReference>
<feature type="compositionally biased region" description="Polar residues" evidence="1">
    <location>
        <begin position="488"/>
        <end position="505"/>
    </location>
</feature>
<evidence type="ECO:0000259" key="2">
    <source>
        <dbReference type="Pfam" id="PF11626"/>
    </source>
</evidence>
<feature type="compositionally biased region" description="Basic and acidic residues" evidence="1">
    <location>
        <begin position="476"/>
        <end position="486"/>
    </location>
</feature>
<feature type="region of interest" description="Disordered" evidence="1">
    <location>
        <begin position="592"/>
        <end position="910"/>
    </location>
</feature>
<evidence type="ECO:0000256" key="1">
    <source>
        <dbReference type="SAM" id="MobiDB-lite"/>
    </source>
</evidence>
<accession>A0A9W8DWM0</accession>
<proteinExistence type="predicted"/>
<dbReference type="EMBL" id="JANBPU010000008">
    <property type="protein sequence ID" value="KAJ1920913.1"/>
    <property type="molecule type" value="Genomic_DNA"/>
</dbReference>
<protein>
    <recommendedName>
        <fullName evidence="2">TRF2-interacting telomeric protein/Rap1 C-terminal domain-containing protein</fullName>
    </recommendedName>
</protein>
<keyword evidence="4" id="KW-1185">Reference proteome</keyword>
<feature type="region of interest" description="Disordered" evidence="1">
    <location>
        <begin position="370"/>
        <end position="560"/>
    </location>
</feature>
<gene>
    <name evidence="3" type="ORF">H4219_000966</name>
</gene>
<feature type="region of interest" description="Disordered" evidence="1">
    <location>
        <begin position="315"/>
        <end position="336"/>
    </location>
</feature>
<feature type="compositionally biased region" description="Polar residues" evidence="1">
    <location>
        <begin position="742"/>
        <end position="766"/>
    </location>
</feature>
<dbReference type="OrthoDB" id="5578978at2759"/>
<comment type="caution">
    <text evidence="3">The sequence shown here is derived from an EMBL/GenBank/DDBJ whole genome shotgun (WGS) entry which is preliminary data.</text>
</comment>
<feature type="compositionally biased region" description="Polar residues" evidence="1">
    <location>
        <begin position="370"/>
        <end position="407"/>
    </location>
</feature>
<feature type="compositionally biased region" description="Polar residues" evidence="1">
    <location>
        <begin position="873"/>
        <end position="883"/>
    </location>
</feature>
<dbReference type="InterPro" id="IPR021661">
    <property type="entry name" value="Rap1_C"/>
</dbReference>
<feature type="compositionally biased region" description="Basic and acidic residues" evidence="1">
    <location>
        <begin position="447"/>
        <end position="468"/>
    </location>
</feature>
<feature type="domain" description="TRF2-interacting telomeric protein/Rap1 C-terminal" evidence="2">
    <location>
        <begin position="957"/>
        <end position="1045"/>
    </location>
</feature>
<dbReference type="Proteomes" id="UP001150538">
    <property type="component" value="Unassembled WGS sequence"/>
</dbReference>
<feature type="compositionally biased region" description="Basic and acidic residues" evidence="1">
    <location>
        <begin position="524"/>
        <end position="537"/>
    </location>
</feature>
<reference evidence="3" key="1">
    <citation type="submission" date="2022-07" db="EMBL/GenBank/DDBJ databases">
        <title>Phylogenomic reconstructions and comparative analyses of Kickxellomycotina fungi.</title>
        <authorList>
            <person name="Reynolds N.K."/>
            <person name="Stajich J.E."/>
            <person name="Barry K."/>
            <person name="Grigoriev I.V."/>
            <person name="Crous P."/>
            <person name="Smith M.E."/>
        </authorList>
    </citation>
    <scope>NUCLEOTIDE SEQUENCE</scope>
    <source>
        <strain evidence="3">NBRC 100468</strain>
    </source>
</reference>
<feature type="compositionally biased region" description="Basic and acidic residues" evidence="1">
    <location>
        <begin position="661"/>
        <end position="683"/>
    </location>
</feature>
<feature type="compositionally biased region" description="Basic and acidic residues" evidence="1">
    <location>
        <begin position="896"/>
        <end position="908"/>
    </location>
</feature>
<sequence length="1051" mass="115851">MATVQRIRNYPTGSFGTRRIPQRTLSNATSKTIDTVPANTPTLFVNPDGSRIKFYIDRTLPNPHDIAEKINHYGGEIVSSSSVADLSIVNKTMETPSLQQLSHIKKNAPIGPSRFISVQHIDKLISENTSLDTINNGQMNNENKKITESAQNALNVSKRNAFSKNLNRYSIGMPVRRNSNTYGSNVSRKSVNGSFSHQQLSEGINRVSVQSAFHEISRGEMLAHKLPSSLSEYSSSLPQAQYDDVLLEPDDRLIDGMLSSQAQDLETIQSGQIGTQGSEIDLSLPMNGDFDDSNLSDSDIQIEWALSAAAKDIGMPSSLSQRSNKPTKPTLKKDLLKSRFTLQDLSEDFESPMHTPPPVMRESEMLISMSQQLQTAGPQASRNKTASQALSQPGNMHPNNRNSTNSFGHVRDLAQRFDTSPREDQVSNLKVGLKKAPKKSGTTNSKSVDKENILQRKQAPEEDTHDIPGDEVLAEGNDKVVDKDFVENSVNGNSTNDLEATSSVKQGLDHAVNSRSEEPVDQATHSDKGKDGRDSAKSPRTPPRNNGINPVLVPTSVYTGKRKRRSSSNFYYYNKTSPITSEIEDDNQLILNANDDDNNEESQSIKKSRASKNTTKESSARPIKNAQGKRKAKNTGLMINRRGSPIGSFNKRMRLSPESPIEEHHETFTQESPKDSSKKHVENSKAQLEDSNENGEEASNSNHNNVDDNDDFSMALQEEQELGQDPIELTPKPAYADAPTVATPTTKGQEQDYNQVSGPDSTSAPMQDSDAHDVHPKQVSNADESAAHKLPLSSTTFSQVSIVIPVNGKYNKLTPQKKTPAKRRTSTKVTPKKTPKPVSTPTMVTRSAAKAALKSKKKTKTPRYKASAARKNNVPTKAASTSKVTRKKPLKSPKTNTDKGSPKGKGVDDSYDGGDFQGLVSKMFQTSIEKLNITHGDRESFKDAVDATAAYYRCSIESVYKILYASSGDWKIAAQVLTQFSQDSPNADKMKEIESLLWKKDQDTIIFKHLQGNSYLGDNKSSDELERLVELRGKEQVQARKEFLKAYLGIN</sequence>
<feature type="compositionally biased region" description="Basic residues" evidence="1">
    <location>
        <begin position="819"/>
        <end position="835"/>
    </location>
</feature>
<feature type="compositionally biased region" description="Basic and acidic residues" evidence="1">
    <location>
        <begin position="409"/>
        <end position="425"/>
    </location>
</feature>
<feature type="compositionally biased region" description="Low complexity" evidence="1">
    <location>
        <begin position="836"/>
        <end position="852"/>
    </location>
</feature>
<evidence type="ECO:0000313" key="3">
    <source>
        <dbReference type="EMBL" id="KAJ1920913.1"/>
    </source>
</evidence>
<feature type="compositionally biased region" description="Basic residues" evidence="1">
    <location>
        <begin position="853"/>
        <end position="863"/>
    </location>
</feature>
<organism evidence="3 4">
    <name type="scientific">Mycoemilia scoparia</name>
    <dbReference type="NCBI Taxonomy" id="417184"/>
    <lineage>
        <taxon>Eukaryota</taxon>
        <taxon>Fungi</taxon>
        <taxon>Fungi incertae sedis</taxon>
        <taxon>Zoopagomycota</taxon>
        <taxon>Kickxellomycotina</taxon>
        <taxon>Kickxellomycetes</taxon>
        <taxon>Kickxellales</taxon>
        <taxon>Kickxellaceae</taxon>
        <taxon>Mycoemilia</taxon>
    </lineage>
</organism>
<evidence type="ECO:0000313" key="4">
    <source>
        <dbReference type="Proteomes" id="UP001150538"/>
    </source>
</evidence>